<evidence type="ECO:0000256" key="4">
    <source>
        <dbReference type="ARBA" id="ARBA00022670"/>
    </source>
</evidence>
<dbReference type="PRINTS" id="PR00999">
    <property type="entry name" value="FUNGALYSIN"/>
</dbReference>
<dbReference type="GO" id="GO:0008270">
    <property type="term" value="F:zinc ion binding"/>
    <property type="evidence" value="ECO:0007669"/>
    <property type="project" value="InterPro"/>
</dbReference>
<evidence type="ECO:0000256" key="8">
    <source>
        <dbReference type="ARBA" id="ARBA00022833"/>
    </source>
</evidence>
<evidence type="ECO:0000256" key="9">
    <source>
        <dbReference type="ARBA" id="ARBA00023049"/>
    </source>
</evidence>
<evidence type="ECO:0000256" key="13">
    <source>
        <dbReference type="RuleBase" id="RU364017"/>
    </source>
</evidence>
<dbReference type="InterPro" id="IPR050371">
    <property type="entry name" value="Fungal_virulence_M36"/>
</dbReference>
<dbReference type="InterPro" id="IPR011096">
    <property type="entry name" value="FTP_domain"/>
</dbReference>
<evidence type="ECO:0000313" key="16">
    <source>
        <dbReference type="Proteomes" id="UP001201163"/>
    </source>
</evidence>
<evidence type="ECO:0000256" key="1">
    <source>
        <dbReference type="ARBA" id="ARBA00004613"/>
    </source>
</evidence>
<evidence type="ECO:0000256" key="10">
    <source>
        <dbReference type="ARBA" id="ARBA00023145"/>
    </source>
</evidence>
<dbReference type="EC" id="3.4.24.-" evidence="13"/>
<keyword evidence="5 12" id="KW-0479">Metal-binding</keyword>
<proteinExistence type="inferred from homology"/>
<comment type="similarity">
    <text evidence="2 13">Belongs to the peptidase M36 family.</text>
</comment>
<evidence type="ECO:0000256" key="11">
    <source>
        <dbReference type="PIRSR" id="PIRSR601842-1"/>
    </source>
</evidence>
<feature type="active site" evidence="11">
    <location>
        <position position="413"/>
    </location>
</feature>
<keyword evidence="8 12" id="KW-0862">Zinc</keyword>
<dbReference type="SUPFAM" id="SSF55486">
    <property type="entry name" value="Metalloproteases ('zincins'), catalytic domain"/>
    <property type="match status" value="1"/>
</dbReference>
<dbReference type="Proteomes" id="UP001201163">
    <property type="component" value="Unassembled WGS sequence"/>
</dbReference>
<dbReference type="CDD" id="cd09596">
    <property type="entry name" value="M36"/>
    <property type="match status" value="1"/>
</dbReference>
<dbReference type="Gene3D" id="3.10.170.10">
    <property type="match status" value="1"/>
</dbReference>
<evidence type="ECO:0000256" key="5">
    <source>
        <dbReference type="ARBA" id="ARBA00022723"/>
    </source>
</evidence>
<protein>
    <recommendedName>
        <fullName evidence="13">Extracellular metalloproteinase</fullName>
        <ecNumber evidence="13">3.4.24.-</ecNumber>
    </recommendedName>
    <alternativeName>
        <fullName evidence="13">Fungalysin</fullName>
    </alternativeName>
</protein>
<dbReference type="InterPro" id="IPR001842">
    <property type="entry name" value="Peptidase_M36"/>
</dbReference>
<feature type="binding site" evidence="12">
    <location>
        <position position="416"/>
    </location>
    <ligand>
        <name>Zn(2+)</name>
        <dbReference type="ChEBI" id="CHEBI:29105"/>
        <note>catalytic</note>
    </ligand>
</feature>
<evidence type="ECO:0000256" key="2">
    <source>
        <dbReference type="ARBA" id="ARBA00006006"/>
    </source>
</evidence>
<evidence type="ECO:0000256" key="6">
    <source>
        <dbReference type="ARBA" id="ARBA00022729"/>
    </source>
</evidence>
<keyword evidence="16" id="KW-1185">Reference proteome</keyword>
<keyword evidence="10 13" id="KW-0865">Zymogen</keyword>
<dbReference type="PANTHER" id="PTHR33478">
    <property type="entry name" value="EXTRACELLULAR METALLOPROTEINASE MEP"/>
    <property type="match status" value="1"/>
</dbReference>
<accession>A0AAD4QDP7</accession>
<dbReference type="Pfam" id="PF07504">
    <property type="entry name" value="FTP"/>
    <property type="match status" value="1"/>
</dbReference>
<feature type="chain" id="PRO_5041782786" description="Extracellular metalloproteinase" evidence="13">
    <location>
        <begin position="24"/>
        <end position="604"/>
    </location>
</feature>
<dbReference type="PANTHER" id="PTHR33478:SF1">
    <property type="entry name" value="EXTRACELLULAR METALLOPROTEINASE MEP"/>
    <property type="match status" value="1"/>
</dbReference>
<dbReference type="Gene3D" id="1.10.390.10">
    <property type="entry name" value="Neutral Protease Domain 2"/>
    <property type="match status" value="1"/>
</dbReference>
<dbReference type="EMBL" id="JAKELL010000027">
    <property type="protein sequence ID" value="KAH8991257.1"/>
    <property type="molecule type" value="Genomic_DNA"/>
</dbReference>
<keyword evidence="7 13" id="KW-0378">Hydrolase</keyword>
<organism evidence="15 16">
    <name type="scientific">Lactarius akahatsu</name>
    <dbReference type="NCBI Taxonomy" id="416441"/>
    <lineage>
        <taxon>Eukaryota</taxon>
        <taxon>Fungi</taxon>
        <taxon>Dikarya</taxon>
        <taxon>Basidiomycota</taxon>
        <taxon>Agaricomycotina</taxon>
        <taxon>Agaricomycetes</taxon>
        <taxon>Russulales</taxon>
        <taxon>Russulaceae</taxon>
        <taxon>Lactarius</taxon>
    </lineage>
</organism>
<feature type="binding site" evidence="12">
    <location>
        <position position="412"/>
    </location>
    <ligand>
        <name>Zn(2+)</name>
        <dbReference type="ChEBI" id="CHEBI:29105"/>
        <note>catalytic</note>
    </ligand>
</feature>
<keyword evidence="3 13" id="KW-0964">Secreted</keyword>
<evidence type="ECO:0000313" key="15">
    <source>
        <dbReference type="EMBL" id="KAH8991257.1"/>
    </source>
</evidence>
<dbReference type="GO" id="GO:0006508">
    <property type="term" value="P:proteolysis"/>
    <property type="evidence" value="ECO:0007669"/>
    <property type="project" value="UniProtKB-KW"/>
</dbReference>
<evidence type="ECO:0000256" key="3">
    <source>
        <dbReference type="ARBA" id="ARBA00022525"/>
    </source>
</evidence>
<dbReference type="Pfam" id="PF02128">
    <property type="entry name" value="Peptidase_M36"/>
    <property type="match status" value="1"/>
</dbReference>
<comment type="caution">
    <text evidence="15">The sequence shown here is derived from an EMBL/GenBank/DDBJ whole genome shotgun (WGS) entry which is preliminary data.</text>
</comment>
<reference evidence="15" key="1">
    <citation type="submission" date="2022-01" db="EMBL/GenBank/DDBJ databases">
        <title>Comparative genomics reveals a dynamic genome evolution in the ectomycorrhizal milk-cap (Lactarius) mushrooms.</title>
        <authorList>
            <consortium name="DOE Joint Genome Institute"/>
            <person name="Lebreton A."/>
            <person name="Tang N."/>
            <person name="Kuo A."/>
            <person name="LaButti K."/>
            <person name="Drula E."/>
            <person name="Barry K."/>
            <person name="Clum A."/>
            <person name="Lipzen A."/>
            <person name="Mousain D."/>
            <person name="Ng V."/>
            <person name="Wang R."/>
            <person name="Wang X."/>
            <person name="Dai Y."/>
            <person name="Henrissat B."/>
            <person name="Grigoriev I.V."/>
            <person name="Guerin-Laguette A."/>
            <person name="Yu F."/>
            <person name="Martin F.M."/>
        </authorList>
    </citation>
    <scope>NUCLEOTIDE SEQUENCE</scope>
    <source>
        <strain evidence="15">QP</strain>
    </source>
</reference>
<name>A0AAD4QDP7_9AGAM</name>
<keyword evidence="9 13" id="KW-0482">Metalloprotease</keyword>
<dbReference type="GO" id="GO:0005615">
    <property type="term" value="C:extracellular space"/>
    <property type="evidence" value="ECO:0007669"/>
    <property type="project" value="InterPro"/>
</dbReference>
<evidence type="ECO:0000256" key="7">
    <source>
        <dbReference type="ARBA" id="ARBA00022801"/>
    </source>
</evidence>
<comment type="cofactor">
    <cofactor evidence="12">
        <name>Zn(2+)</name>
        <dbReference type="ChEBI" id="CHEBI:29105"/>
    </cofactor>
    <text evidence="12">Binds 1 zinc ion per subunit.</text>
</comment>
<feature type="signal peptide" evidence="13">
    <location>
        <begin position="1"/>
        <end position="23"/>
    </location>
</feature>
<comment type="subcellular location">
    <subcellularLocation>
        <location evidence="1 13">Secreted</location>
    </subcellularLocation>
</comment>
<feature type="domain" description="FTP" evidence="14">
    <location>
        <begin position="111"/>
        <end position="147"/>
    </location>
</feature>
<feature type="binding site" evidence="12">
    <location>
        <position position="441"/>
    </location>
    <ligand>
        <name>Zn(2+)</name>
        <dbReference type="ChEBI" id="CHEBI:29105"/>
        <note>catalytic</note>
    </ligand>
</feature>
<gene>
    <name evidence="15" type="ORF">EDB92DRAFT_2114649</name>
</gene>
<dbReference type="GO" id="GO:0004222">
    <property type="term" value="F:metalloendopeptidase activity"/>
    <property type="evidence" value="ECO:0007669"/>
    <property type="project" value="InterPro"/>
</dbReference>
<keyword evidence="4 13" id="KW-0645">Protease</keyword>
<evidence type="ECO:0000259" key="14">
    <source>
        <dbReference type="Pfam" id="PF07504"/>
    </source>
</evidence>
<keyword evidence="6 13" id="KW-0732">Signal</keyword>
<sequence>MVSFTNLFPPVLLALLFALATSATQWPATSHPATHRTHYVGADRSLKLEAFHPKSTFEGFGVGGVDPHPRYRRYFLSTLDAGAAAVSFLASKLSVSEDSVHVRTSAQGQAAHHVFLVQKIKGVPVANAVANVAFNENGKVSSYSSSFVKHSAAADINPSVSIDDAITTAERTLAGTHDGHPPKLEFVVKPSGFAALTRVIQIHNKTAGTWYEAFVDAHDNKVISVTDFVAKASYLVIPFSAEDVNTKGFSNTVDPQNLNASPNGWHQEFTNTTNTTDGNNVIAYTGSGLETTAVETSPVLNFNYVTDFTQDPIIGTNPQAAITNAFFVVNSYHDFAYVYGFTEATFNFQSNNFDKSGEEYDRIAVSVQDTEGINGADFAVLPDGQISIMRLFLFVNFFPRLDSALQNEIIIHECQHGASNRMTGGGTARCFQTLEAAAVSEGYSDAMADALSQGNNIHDYVFGADVGTNSTGLRMYPYSISSGVNPLAYSSLNGMTDSHAMGEVWANTLHCVYAALVAAFGWTSDPTQVGGNVIFFHLLFDALLLQPCNPTFIQTRDAWIQADTNRYNGSHVCLLWEEFVNKGLGVKAANYIDDGSLPPECIPQ</sequence>
<evidence type="ECO:0000256" key="12">
    <source>
        <dbReference type="PIRSR" id="PIRSR601842-2"/>
    </source>
</evidence>
<dbReference type="AlphaFoldDB" id="A0AAD4QDP7"/>
<dbReference type="InterPro" id="IPR027268">
    <property type="entry name" value="Peptidase_M4/M1_CTD_sf"/>
</dbReference>